<evidence type="ECO:0000256" key="1">
    <source>
        <dbReference type="SAM" id="Coils"/>
    </source>
</evidence>
<reference evidence="3 4" key="1">
    <citation type="submission" date="2017-02" db="EMBL/GenBank/DDBJ databases">
        <authorList>
            <person name="Peterson S.W."/>
        </authorList>
    </citation>
    <scope>NUCLEOTIDE SEQUENCE [LARGE SCALE GENOMIC DNA]</scope>
    <source>
        <strain evidence="3 4">USBA 369</strain>
    </source>
</reference>
<gene>
    <name evidence="3" type="ORF">SAMN05428963_106238</name>
</gene>
<feature type="region of interest" description="Disordered" evidence="2">
    <location>
        <begin position="307"/>
        <end position="368"/>
    </location>
</feature>
<name>A0A1T4RE56_9HYPH</name>
<feature type="compositionally biased region" description="Basic and acidic residues" evidence="2">
    <location>
        <begin position="335"/>
        <end position="347"/>
    </location>
</feature>
<protein>
    <submittedName>
        <fullName evidence="3">Uncharacterized protein</fullName>
    </submittedName>
</protein>
<keyword evidence="1" id="KW-0175">Coiled coil</keyword>
<dbReference type="STRING" id="1365950.SAMN05428963_106238"/>
<proteinExistence type="predicted"/>
<accession>A0A1T4RE56</accession>
<sequence length="368" mass="40507">MLALALLFLLGFFVATLAGLLLAPILWRKAQFFAWRDFEASVPTTSNEIRGQMDFVRAEAAASVRRQEIAAEETAERAARERAEAGRVIIENADLRIQGRALERRIAELNEEIASLRSDVASQAEENERLASALDSTRSDLASRTDDLAILDKRFRDLADIAEERKVAIVALETKQERSADSLRSAEKRIRELEESGQRAKADAASLEASLKREKTHAASLAEKLERQLSLIADRDEEIERLRSDINPGVEGSFRHQANELTTRSRSLRDAVQRSEANGTLDEEAIRDRIGDIAARVIRLTALAEGPASPLSPMVGDSADAVPERDASGAPSLAERVRTLAERDRQKLPPPGYRPSNTSGGHEGDDQA</sequence>
<dbReference type="Proteomes" id="UP000190135">
    <property type="component" value="Unassembled WGS sequence"/>
</dbReference>
<feature type="coiled-coil region" evidence="1">
    <location>
        <begin position="92"/>
        <end position="126"/>
    </location>
</feature>
<feature type="coiled-coil region" evidence="1">
    <location>
        <begin position="176"/>
        <end position="278"/>
    </location>
</feature>
<organism evidence="3 4">
    <name type="scientific">Consotaella salsifontis</name>
    <dbReference type="NCBI Taxonomy" id="1365950"/>
    <lineage>
        <taxon>Bacteria</taxon>
        <taxon>Pseudomonadati</taxon>
        <taxon>Pseudomonadota</taxon>
        <taxon>Alphaproteobacteria</taxon>
        <taxon>Hyphomicrobiales</taxon>
        <taxon>Aurantimonadaceae</taxon>
        <taxon>Consotaella</taxon>
    </lineage>
</organism>
<evidence type="ECO:0000313" key="4">
    <source>
        <dbReference type="Proteomes" id="UP000190135"/>
    </source>
</evidence>
<evidence type="ECO:0000256" key="2">
    <source>
        <dbReference type="SAM" id="MobiDB-lite"/>
    </source>
</evidence>
<evidence type="ECO:0000313" key="3">
    <source>
        <dbReference type="EMBL" id="SKA14177.1"/>
    </source>
</evidence>
<dbReference type="RefSeq" id="WP_078708464.1">
    <property type="nucleotide sequence ID" value="NZ_FUXL01000006.1"/>
</dbReference>
<dbReference type="Gene3D" id="1.10.287.1490">
    <property type="match status" value="1"/>
</dbReference>
<dbReference type="AlphaFoldDB" id="A0A1T4RE56"/>
<dbReference type="EMBL" id="FUXL01000006">
    <property type="protein sequence ID" value="SKA14177.1"/>
    <property type="molecule type" value="Genomic_DNA"/>
</dbReference>
<dbReference type="OrthoDB" id="7826912at2"/>
<keyword evidence="4" id="KW-1185">Reference proteome</keyword>